<dbReference type="GO" id="GO:0008270">
    <property type="term" value="F:zinc ion binding"/>
    <property type="evidence" value="ECO:0007669"/>
    <property type="project" value="UniProtKB-UniRule"/>
</dbReference>
<feature type="binding site" evidence="10">
    <location>
        <position position="40"/>
    </location>
    <ligand>
        <name>Zn(2+)</name>
        <dbReference type="ChEBI" id="CHEBI:29105"/>
    </ligand>
</feature>
<comment type="caution">
    <text evidence="11">The sequence shown here is derived from an EMBL/GenBank/DDBJ whole genome shotgun (WGS) entry which is preliminary data.</text>
</comment>
<comment type="function">
    <text evidence="10">Binds 16S rRNA, required for the assembly of 30S particles and may also be responsible for determining the conformation of the 16S rRNA at the A site.</text>
</comment>
<dbReference type="FunFam" id="4.10.830.10:FF:000001">
    <property type="entry name" value="30S ribosomal protein S14 type Z"/>
    <property type="match status" value="1"/>
</dbReference>
<keyword evidence="4 10" id="KW-0694">RNA-binding</keyword>
<dbReference type="NCBIfam" id="NF005974">
    <property type="entry name" value="PRK08061.1"/>
    <property type="match status" value="1"/>
</dbReference>
<keyword evidence="5 10" id="KW-0689">Ribosomal protein</keyword>
<dbReference type="InterPro" id="IPR023053">
    <property type="entry name" value="Ribosomal_uS14_bact"/>
</dbReference>
<evidence type="ECO:0000256" key="10">
    <source>
        <dbReference type="HAMAP-Rule" id="MF_01364"/>
    </source>
</evidence>
<dbReference type="PANTHER" id="PTHR19836:SF19">
    <property type="entry name" value="SMALL RIBOSOMAL SUBUNIT PROTEIN US14M"/>
    <property type="match status" value="1"/>
</dbReference>
<evidence type="ECO:0000256" key="8">
    <source>
        <dbReference type="ARBA" id="ARBA00047110"/>
    </source>
</evidence>
<dbReference type="GO" id="GO:0006412">
    <property type="term" value="P:translation"/>
    <property type="evidence" value="ECO:0007669"/>
    <property type="project" value="UniProtKB-UniRule"/>
</dbReference>
<dbReference type="AlphaFoldDB" id="A0A1F4Q404"/>
<evidence type="ECO:0000256" key="4">
    <source>
        <dbReference type="ARBA" id="ARBA00022884"/>
    </source>
</evidence>
<proteinExistence type="inferred from homology"/>
<evidence type="ECO:0000313" key="11">
    <source>
        <dbReference type="EMBL" id="OGB90569.1"/>
    </source>
</evidence>
<dbReference type="Proteomes" id="UP000178724">
    <property type="component" value="Unassembled WGS sequence"/>
</dbReference>
<accession>A0A1F4Q404</accession>
<evidence type="ECO:0000256" key="3">
    <source>
        <dbReference type="ARBA" id="ARBA00022833"/>
    </source>
</evidence>
<reference evidence="11 12" key="1">
    <citation type="journal article" date="2016" name="Nat. Commun.">
        <title>Thousands of microbial genomes shed light on interconnected biogeochemical processes in an aquifer system.</title>
        <authorList>
            <person name="Anantharaman K."/>
            <person name="Brown C.T."/>
            <person name="Hug L.A."/>
            <person name="Sharon I."/>
            <person name="Castelle C.J."/>
            <person name="Probst A.J."/>
            <person name="Thomas B.C."/>
            <person name="Singh A."/>
            <person name="Wilkins M.J."/>
            <person name="Karaoz U."/>
            <person name="Brodie E.L."/>
            <person name="Williams K.H."/>
            <person name="Hubbard S.S."/>
            <person name="Banfield J.F."/>
        </authorList>
    </citation>
    <scope>NUCLEOTIDE SEQUENCE [LARGE SCALE GENOMIC DNA]</scope>
</reference>
<feature type="binding site" evidence="10">
    <location>
        <position position="27"/>
    </location>
    <ligand>
        <name>Zn(2+)</name>
        <dbReference type="ChEBI" id="CHEBI:29105"/>
    </ligand>
</feature>
<dbReference type="Pfam" id="PF00253">
    <property type="entry name" value="Ribosomal_S14"/>
    <property type="match status" value="1"/>
</dbReference>
<keyword evidence="3 10" id="KW-0862">Zinc</keyword>
<keyword evidence="6 10" id="KW-0687">Ribonucleoprotein</keyword>
<comment type="cofactor">
    <cofactor evidence="10">
        <name>Zn(2+)</name>
        <dbReference type="ChEBI" id="CHEBI:29105"/>
    </cofactor>
    <text evidence="10">Binds 1 zinc ion per subunit.</text>
</comment>
<evidence type="ECO:0000256" key="1">
    <source>
        <dbReference type="ARBA" id="ARBA00022723"/>
    </source>
</evidence>
<dbReference type="GO" id="GO:0015935">
    <property type="term" value="C:small ribosomal subunit"/>
    <property type="evidence" value="ECO:0007669"/>
    <property type="project" value="TreeGrafter"/>
</dbReference>
<protein>
    <recommendedName>
        <fullName evidence="7 10">Small ribosomal subunit protein uS14</fullName>
    </recommendedName>
</protein>
<dbReference type="GO" id="GO:0005737">
    <property type="term" value="C:cytoplasm"/>
    <property type="evidence" value="ECO:0007669"/>
    <property type="project" value="UniProtKB-ARBA"/>
</dbReference>
<organism evidence="11 12">
    <name type="scientific">candidate division WOR-1 bacterium RIFCSPHIGHO2_01_FULL_53_15</name>
    <dbReference type="NCBI Taxonomy" id="1802564"/>
    <lineage>
        <taxon>Bacteria</taxon>
        <taxon>Bacillati</taxon>
        <taxon>Saganbacteria</taxon>
    </lineage>
</organism>
<dbReference type="Gene3D" id="4.10.830.10">
    <property type="entry name" value="30s Ribosomal Protein S14, Chain N"/>
    <property type="match status" value="1"/>
</dbReference>
<evidence type="ECO:0000256" key="5">
    <source>
        <dbReference type="ARBA" id="ARBA00022980"/>
    </source>
</evidence>
<dbReference type="InterPro" id="IPR001209">
    <property type="entry name" value="Ribosomal_uS14"/>
</dbReference>
<dbReference type="GO" id="GO:0019843">
    <property type="term" value="F:rRNA binding"/>
    <property type="evidence" value="ECO:0007669"/>
    <property type="project" value="UniProtKB-UniRule"/>
</dbReference>
<evidence type="ECO:0000256" key="9">
    <source>
        <dbReference type="ARBA" id="ARBA00060857"/>
    </source>
</evidence>
<comment type="similarity">
    <text evidence="9 10">Belongs to the universal ribosomal protein uS14 family. Zinc-binding uS14 subfamily.</text>
</comment>
<keyword evidence="2 10" id="KW-0699">rRNA-binding</keyword>
<dbReference type="InterPro" id="IPR018271">
    <property type="entry name" value="Ribosomal_uS14_CS"/>
</dbReference>
<evidence type="ECO:0000313" key="12">
    <source>
        <dbReference type="Proteomes" id="UP000178724"/>
    </source>
</evidence>
<dbReference type="GO" id="GO:0003735">
    <property type="term" value="F:structural constituent of ribosome"/>
    <property type="evidence" value="ECO:0007669"/>
    <property type="project" value="InterPro"/>
</dbReference>
<name>A0A1F4Q404_UNCSA</name>
<feature type="binding site" evidence="10">
    <location>
        <position position="43"/>
    </location>
    <ligand>
        <name>Zn(2+)</name>
        <dbReference type="ChEBI" id="CHEBI:29105"/>
    </ligand>
</feature>
<evidence type="ECO:0000256" key="7">
    <source>
        <dbReference type="ARBA" id="ARBA00035167"/>
    </source>
</evidence>
<evidence type="ECO:0000256" key="2">
    <source>
        <dbReference type="ARBA" id="ARBA00022730"/>
    </source>
</evidence>
<feature type="binding site" evidence="10">
    <location>
        <position position="24"/>
    </location>
    <ligand>
        <name>Zn(2+)</name>
        <dbReference type="ChEBI" id="CHEBI:29105"/>
    </ligand>
</feature>
<dbReference type="EMBL" id="METM01000007">
    <property type="protein sequence ID" value="OGB90569.1"/>
    <property type="molecule type" value="Genomic_DNA"/>
</dbReference>
<dbReference type="PANTHER" id="PTHR19836">
    <property type="entry name" value="30S RIBOSOMAL PROTEIN S14"/>
    <property type="match status" value="1"/>
</dbReference>
<dbReference type="SUPFAM" id="SSF57716">
    <property type="entry name" value="Glucocorticoid receptor-like (DNA-binding domain)"/>
    <property type="match status" value="1"/>
</dbReference>
<dbReference type="PROSITE" id="PS00527">
    <property type="entry name" value="RIBOSOMAL_S14"/>
    <property type="match status" value="1"/>
</dbReference>
<evidence type="ECO:0000256" key="6">
    <source>
        <dbReference type="ARBA" id="ARBA00023274"/>
    </source>
</evidence>
<comment type="subunit">
    <text evidence="8 10">Part of the 30S ribosomal subunit. Contacts proteins S3 and S10.</text>
</comment>
<keyword evidence="1 10" id="KW-0479">Metal-binding</keyword>
<dbReference type="HAMAP" id="MF_01364_B">
    <property type="entry name" value="Ribosomal_uS14_2_B"/>
    <property type="match status" value="1"/>
</dbReference>
<gene>
    <name evidence="10 11" type="primary">rpsN</name>
    <name evidence="10" type="synonym">rpsZ</name>
    <name evidence="11" type="ORF">A2625_03385</name>
</gene>
<sequence>MAKTSWWNRLKREPKFSTRRKSRCAICGRARSYLRKFGVCRICFRNLAHKGQIPGVTKSSW</sequence>
<dbReference type="InterPro" id="IPR043140">
    <property type="entry name" value="Ribosomal_uS14_sf"/>
</dbReference>